<keyword evidence="1" id="KW-0812">Transmembrane</keyword>
<dbReference type="EMBL" id="JAAOAS010000576">
    <property type="protein sequence ID" value="KAF5573791.1"/>
    <property type="molecule type" value="Genomic_DNA"/>
</dbReference>
<proteinExistence type="predicted"/>
<sequence length="89" mass="9592">MWFFGSFLYGNNPPILLIQSAAPNLDPINLSPASYDPAFGTGPDASVKAKIINLIASVRTIMRTRGTNVATVPLIFVNSVIILYELILG</sequence>
<accession>A0A8H5KJZ2</accession>
<keyword evidence="3" id="KW-1185">Reference proteome</keyword>
<name>A0A8H5KJZ2_9HYPO</name>
<evidence type="ECO:0000313" key="3">
    <source>
        <dbReference type="Proteomes" id="UP000546213"/>
    </source>
</evidence>
<dbReference type="OrthoDB" id="15356at2759"/>
<dbReference type="Pfam" id="PF08571">
    <property type="entry name" value="Yos1"/>
    <property type="match status" value="1"/>
</dbReference>
<keyword evidence="1" id="KW-0472">Membrane</keyword>
<dbReference type="Proteomes" id="UP000546213">
    <property type="component" value="Unassembled WGS sequence"/>
</dbReference>
<dbReference type="AlphaFoldDB" id="A0A8H5KJZ2"/>
<evidence type="ECO:0000313" key="2">
    <source>
        <dbReference type="EMBL" id="KAF5573791.1"/>
    </source>
</evidence>
<evidence type="ECO:0000256" key="1">
    <source>
        <dbReference type="SAM" id="Phobius"/>
    </source>
</evidence>
<comment type="caution">
    <text evidence="2">The sequence shown here is derived from an EMBL/GenBank/DDBJ whole genome shotgun (WGS) entry which is preliminary data.</text>
</comment>
<reference evidence="2 3" key="1">
    <citation type="submission" date="2020-05" db="EMBL/GenBank/DDBJ databases">
        <title>Identification and distribution of gene clusters putatively required for synthesis of sphingolipid metabolism inhibitors in phylogenetically diverse species of the filamentous fungus Fusarium.</title>
        <authorList>
            <person name="Kim H.-S."/>
            <person name="Busman M."/>
            <person name="Brown D.W."/>
            <person name="Divon H."/>
            <person name="Uhlig S."/>
            <person name="Proctor R.H."/>
        </authorList>
    </citation>
    <scope>NUCLEOTIDE SEQUENCE [LARGE SCALE GENOMIC DNA]</scope>
    <source>
        <strain evidence="2 3">NRRL 36939</strain>
    </source>
</reference>
<gene>
    <name evidence="2" type="ORF">FPCIR_13841</name>
</gene>
<dbReference type="InterPro" id="IPR013880">
    <property type="entry name" value="Yos1"/>
</dbReference>
<keyword evidence="1" id="KW-1133">Transmembrane helix</keyword>
<feature type="transmembrane region" description="Helical" evidence="1">
    <location>
        <begin position="69"/>
        <end position="87"/>
    </location>
</feature>
<organism evidence="2 3">
    <name type="scientific">Fusarium pseudocircinatum</name>
    <dbReference type="NCBI Taxonomy" id="56676"/>
    <lineage>
        <taxon>Eukaryota</taxon>
        <taxon>Fungi</taxon>
        <taxon>Dikarya</taxon>
        <taxon>Ascomycota</taxon>
        <taxon>Pezizomycotina</taxon>
        <taxon>Sordariomycetes</taxon>
        <taxon>Hypocreomycetidae</taxon>
        <taxon>Hypocreales</taxon>
        <taxon>Nectriaceae</taxon>
        <taxon>Fusarium</taxon>
        <taxon>Fusarium fujikuroi species complex</taxon>
    </lineage>
</organism>
<protein>
    <submittedName>
        <fullName evidence="2">YOS1</fullName>
    </submittedName>
</protein>